<evidence type="ECO:0000313" key="2">
    <source>
        <dbReference type="EMBL" id="AUX95056.1"/>
    </source>
</evidence>
<gene>
    <name evidence="2" type="ORF">C2E15_19625</name>
</gene>
<proteinExistence type="predicted"/>
<evidence type="ECO:0000313" key="3">
    <source>
        <dbReference type="Proteomes" id="UP000238365"/>
    </source>
</evidence>
<feature type="compositionally biased region" description="Basic and acidic residues" evidence="1">
    <location>
        <begin position="79"/>
        <end position="91"/>
    </location>
</feature>
<name>A0A2L0IKE7_9GAMM</name>
<dbReference type="AlphaFoldDB" id="A0A2L0IKE7"/>
<evidence type="ECO:0000256" key="1">
    <source>
        <dbReference type="SAM" id="MobiDB-lite"/>
    </source>
</evidence>
<protein>
    <submittedName>
        <fullName evidence="2">Uncharacterized protein</fullName>
    </submittedName>
</protein>
<feature type="region of interest" description="Disordered" evidence="1">
    <location>
        <begin position="48"/>
        <end position="104"/>
    </location>
</feature>
<dbReference type="EMBL" id="CP026377">
    <property type="protein sequence ID" value="AUX95056.1"/>
    <property type="molecule type" value="Genomic_DNA"/>
</dbReference>
<dbReference type="Proteomes" id="UP000238365">
    <property type="component" value="Chromosome"/>
</dbReference>
<reference evidence="2 3" key="1">
    <citation type="submission" date="2018-01" db="EMBL/GenBank/DDBJ databases">
        <title>Complete and assembled Genome of Pantoea gaviniae DSM22758T.</title>
        <authorList>
            <person name="Stevens M.J.A."/>
            <person name="Zurfluh K."/>
            <person name="Stephan R."/>
        </authorList>
    </citation>
    <scope>NUCLEOTIDE SEQUENCE [LARGE SCALE GENOMIC DNA]</scope>
    <source>
        <strain evidence="2 3">DSM 22758</strain>
    </source>
</reference>
<keyword evidence="3" id="KW-1185">Reference proteome</keyword>
<sequence>MADLQLIDTLELGNDDELAHKYEIYGADESTPEYALVFARQSQSGEWQQQDGKLQFAAADEKQEATSGTMDYGSGDSMPDLRDLRAEAKERCQHHHRQQLQQQR</sequence>
<dbReference type="RefSeq" id="WP_104958780.1">
    <property type="nucleotide sequence ID" value="NZ_CP026377.1"/>
</dbReference>
<accession>A0A2L0IKE7</accession>
<organism evidence="2 3">
    <name type="scientific">Mixta gaviniae</name>
    <dbReference type="NCBI Taxonomy" id="665914"/>
    <lineage>
        <taxon>Bacteria</taxon>
        <taxon>Pseudomonadati</taxon>
        <taxon>Pseudomonadota</taxon>
        <taxon>Gammaproteobacteria</taxon>
        <taxon>Enterobacterales</taxon>
        <taxon>Erwiniaceae</taxon>
        <taxon>Mixta</taxon>
    </lineage>
</organism>
<dbReference type="KEGG" id="pgz:C2E15_19625"/>